<evidence type="ECO:0000313" key="4">
    <source>
        <dbReference type="EMBL" id="CAG98292.1"/>
    </source>
</evidence>
<keyword evidence="3" id="KW-0812">Transmembrane</keyword>
<dbReference type="HOGENOM" id="CLU_001265_1_2_1"/>
<keyword evidence="5" id="KW-1185">Reference proteome</keyword>
<dbReference type="Pfam" id="PF07690">
    <property type="entry name" value="MFS_1"/>
    <property type="match status" value="1"/>
</dbReference>
<evidence type="ECO:0000313" key="5">
    <source>
        <dbReference type="Proteomes" id="UP000000598"/>
    </source>
</evidence>
<feature type="transmembrane region" description="Helical" evidence="3">
    <location>
        <begin position="308"/>
        <end position="328"/>
    </location>
</feature>
<dbReference type="SUPFAM" id="SSF103473">
    <property type="entry name" value="MFS general substrate transporter"/>
    <property type="match status" value="1"/>
</dbReference>
<keyword evidence="3" id="KW-1133">Transmembrane helix</keyword>
<dbReference type="eggNOG" id="KOG2504">
    <property type="taxonomic scope" value="Eukaryota"/>
</dbReference>
<keyword evidence="3" id="KW-0472">Membrane</keyword>
<dbReference type="PaxDb" id="284590-Q6CKF5"/>
<dbReference type="InParanoid" id="Q6CKF5"/>
<protein>
    <submittedName>
        <fullName evidence="4">KLLA0F11077p</fullName>
    </submittedName>
</protein>
<dbReference type="PANTHER" id="PTHR11360">
    <property type="entry name" value="MONOCARBOXYLATE TRANSPORTER"/>
    <property type="match status" value="1"/>
</dbReference>
<evidence type="ECO:0000256" key="1">
    <source>
        <dbReference type="ARBA" id="ARBA00004141"/>
    </source>
</evidence>
<comment type="subcellular location">
    <subcellularLocation>
        <location evidence="1">Membrane</location>
        <topology evidence="1">Multi-pass membrane protein</topology>
    </subcellularLocation>
</comment>
<comment type="similarity">
    <text evidence="2">Belongs to the major facilitator superfamily. Monocarboxylate porter (TC 2.A.1.13) family.</text>
</comment>
<dbReference type="KEGG" id="kla:KLLA0_F11077g"/>
<dbReference type="Gene3D" id="1.20.1250.20">
    <property type="entry name" value="MFS general substrate transporter like domains"/>
    <property type="match status" value="2"/>
</dbReference>
<evidence type="ECO:0000256" key="3">
    <source>
        <dbReference type="SAM" id="Phobius"/>
    </source>
</evidence>
<gene>
    <name evidence="4" type="ORF">KLLA0_F11077g</name>
</gene>
<feature type="transmembrane region" description="Helical" evidence="3">
    <location>
        <begin position="185"/>
        <end position="203"/>
    </location>
</feature>
<dbReference type="AlphaFoldDB" id="Q6CKF5"/>
<feature type="transmembrane region" description="Helical" evidence="3">
    <location>
        <begin position="279"/>
        <end position="296"/>
    </location>
</feature>
<dbReference type="Proteomes" id="UP000000598">
    <property type="component" value="Chromosome F"/>
</dbReference>
<feature type="transmembrane region" description="Helical" evidence="3">
    <location>
        <begin position="215"/>
        <end position="234"/>
    </location>
</feature>
<feature type="transmembrane region" description="Helical" evidence="3">
    <location>
        <begin position="419"/>
        <end position="438"/>
    </location>
</feature>
<dbReference type="GO" id="GO:0016020">
    <property type="term" value="C:membrane"/>
    <property type="evidence" value="ECO:0007669"/>
    <property type="project" value="UniProtKB-SubCell"/>
</dbReference>
<feature type="transmembrane region" description="Helical" evidence="3">
    <location>
        <begin position="512"/>
        <end position="532"/>
    </location>
</feature>
<accession>Q6CKF5</accession>
<reference evidence="4 5" key="1">
    <citation type="journal article" date="2004" name="Nature">
        <title>Genome evolution in yeasts.</title>
        <authorList>
            <consortium name="Genolevures"/>
            <person name="Dujon B."/>
            <person name="Sherman D."/>
            <person name="Fischer G."/>
            <person name="Durrens P."/>
            <person name="Casaregola S."/>
            <person name="Lafontaine I."/>
            <person name="de Montigny J."/>
            <person name="Marck C."/>
            <person name="Neuveglise C."/>
            <person name="Talla E."/>
            <person name="Goffard N."/>
            <person name="Frangeul L."/>
            <person name="Aigle M."/>
            <person name="Anthouard V."/>
            <person name="Babour A."/>
            <person name="Barbe V."/>
            <person name="Barnay S."/>
            <person name="Blanchin S."/>
            <person name="Beckerich J.M."/>
            <person name="Beyne E."/>
            <person name="Bleykasten C."/>
            <person name="Boisrame A."/>
            <person name="Boyer J."/>
            <person name="Cattolico L."/>
            <person name="Confanioleri F."/>
            <person name="de Daruvar A."/>
            <person name="Despons L."/>
            <person name="Fabre E."/>
            <person name="Fairhead C."/>
            <person name="Ferry-Dumazet H."/>
            <person name="Groppi A."/>
            <person name="Hantraye F."/>
            <person name="Hennequin C."/>
            <person name="Jauniaux N."/>
            <person name="Joyet P."/>
            <person name="Kachouri R."/>
            <person name="Kerrest A."/>
            <person name="Koszul R."/>
            <person name="Lemaire M."/>
            <person name="Lesur I."/>
            <person name="Ma L."/>
            <person name="Muller H."/>
            <person name="Nicaud J.M."/>
            <person name="Nikolski M."/>
            <person name="Oztas S."/>
            <person name="Ozier-Kalogeropoulos O."/>
            <person name="Pellenz S."/>
            <person name="Potier S."/>
            <person name="Richard G.F."/>
            <person name="Straub M.L."/>
            <person name="Suleau A."/>
            <person name="Swennene D."/>
            <person name="Tekaia F."/>
            <person name="Wesolowski-Louvel M."/>
            <person name="Westhof E."/>
            <person name="Wirth B."/>
            <person name="Zeniou-Meyer M."/>
            <person name="Zivanovic I."/>
            <person name="Bolotin-Fukuhara M."/>
            <person name="Thierry A."/>
            <person name="Bouchier C."/>
            <person name="Caudron B."/>
            <person name="Scarpelli C."/>
            <person name="Gaillardin C."/>
            <person name="Weissenbach J."/>
            <person name="Wincker P."/>
            <person name="Souciet J.L."/>
        </authorList>
    </citation>
    <scope>NUCLEOTIDE SEQUENCE [LARGE SCALE GENOMIC DNA]</scope>
    <source>
        <strain evidence="5">ATCC 8585 / CBS 2359 / DSM 70799 / NBRC 1267 / NRRL Y-1140 / WM37</strain>
    </source>
</reference>
<evidence type="ECO:0000256" key="2">
    <source>
        <dbReference type="ARBA" id="ARBA00006727"/>
    </source>
</evidence>
<dbReference type="EMBL" id="CR382126">
    <property type="protein sequence ID" value="CAG98292.1"/>
    <property type="molecule type" value="Genomic_DNA"/>
</dbReference>
<feature type="transmembrane region" description="Helical" evidence="3">
    <location>
        <begin position="240"/>
        <end position="267"/>
    </location>
</feature>
<dbReference type="InterPro" id="IPR036259">
    <property type="entry name" value="MFS_trans_sf"/>
</dbReference>
<sequence>MSFSTGSSSKSTSSVVVVDVPKPFIQEDDHTNSENVVPFDQSVIECRDANNEEQEAGGFISRVSTKLENYHKESVLLNQENIELPVYDNDLFDPLSRAATQDVVSRRNTCRKDSVEGSIPEIEDDGLYNADDIIDPPPDGGYGWICCACVVVMNFCTWGPNTCYGVFLSYYLSSNYFPNATPTDFAVIGGLMLGLTLFLLPLSAMCMNKFGYRPVMLVGVLLQFTSFISSSFVTTIGELYFTYGILLGFANGFIFGCNSVVIPGWFLKKRAFANGLTHIGVGLGGLVLTFAVHAIMEKTGSHKWPMRFLGIMVLVFNTIAALIVKIRVPRNPPPQKSSLQLLKDVYDFNVYKLTPLQYCTLWSTMTNIGYVILLFSLSNYALSIGLNSQQATVTLALFNGAQIIGRPAMGYFSEKIGRVNCTSICMFYTILLLGPYWFNVDSYSAILGFTFLLGLAAGVSSVNVIPLIADVTGMAHFPAGLGYNNIWNGSTAVVAEIFALKLRDYSLPQPYLHCQIFVLVMYFVGLLALIPYREWKVRRMLNARISGKNVDDKIRLKWHRVLEPGVLNYFKRAFYLVRC</sequence>
<dbReference type="GO" id="GO:0022857">
    <property type="term" value="F:transmembrane transporter activity"/>
    <property type="evidence" value="ECO:0007669"/>
    <property type="project" value="InterPro"/>
</dbReference>
<dbReference type="InterPro" id="IPR011701">
    <property type="entry name" value="MFS"/>
</dbReference>
<dbReference type="GeneID" id="2895123"/>
<dbReference type="RefSeq" id="XP_455584.1">
    <property type="nucleotide sequence ID" value="XM_455584.1"/>
</dbReference>
<dbReference type="PANTHER" id="PTHR11360:SF315">
    <property type="entry name" value="TRANSPORTER MCH2-RELATED"/>
    <property type="match status" value="1"/>
</dbReference>
<organism evidence="4 5">
    <name type="scientific">Kluyveromyces lactis (strain ATCC 8585 / CBS 2359 / DSM 70799 / NBRC 1267 / NRRL Y-1140 / WM37)</name>
    <name type="common">Yeast</name>
    <name type="synonym">Candida sphaerica</name>
    <dbReference type="NCBI Taxonomy" id="284590"/>
    <lineage>
        <taxon>Eukaryota</taxon>
        <taxon>Fungi</taxon>
        <taxon>Dikarya</taxon>
        <taxon>Ascomycota</taxon>
        <taxon>Saccharomycotina</taxon>
        <taxon>Saccharomycetes</taxon>
        <taxon>Saccharomycetales</taxon>
        <taxon>Saccharomycetaceae</taxon>
        <taxon>Kluyveromyces</taxon>
    </lineage>
</organism>
<proteinExistence type="inferred from homology"/>
<dbReference type="InterPro" id="IPR050327">
    <property type="entry name" value="Proton-linked_MCT"/>
</dbReference>
<name>Q6CKF5_KLULA</name>
<feature type="transmembrane region" description="Helical" evidence="3">
    <location>
        <begin position="444"/>
        <end position="469"/>
    </location>
</feature>